<gene>
    <name evidence="2" type="ORF">H0H81_008500</name>
</gene>
<reference evidence="2" key="2">
    <citation type="submission" date="2021-10" db="EMBL/GenBank/DDBJ databases">
        <title>Phylogenomics reveals ancestral predisposition of the termite-cultivated fungus Termitomyces towards a domesticated lifestyle.</title>
        <authorList>
            <person name="Auxier B."/>
            <person name="Grum-Grzhimaylo A."/>
            <person name="Cardenas M.E."/>
            <person name="Lodge J.D."/>
            <person name="Laessoe T."/>
            <person name="Pedersen O."/>
            <person name="Smith M.E."/>
            <person name="Kuyper T.W."/>
            <person name="Franco-Molano E.A."/>
            <person name="Baroni T.J."/>
            <person name="Aanen D.K."/>
        </authorList>
    </citation>
    <scope>NUCLEOTIDE SEQUENCE</scope>
    <source>
        <strain evidence="2">D49</strain>
    </source>
</reference>
<feature type="non-terminal residue" evidence="2">
    <location>
        <position position="345"/>
    </location>
</feature>
<protein>
    <submittedName>
        <fullName evidence="2">Uncharacterized protein</fullName>
    </submittedName>
</protein>
<dbReference type="EMBL" id="JABCKI010005950">
    <property type="protein sequence ID" value="KAG5636301.1"/>
    <property type="molecule type" value="Genomic_DNA"/>
</dbReference>
<sequence length="345" mass="39484">MSHFIFGVGHQLGPAIEAVRNLKFTPLLWHCDSMPFDELIPGQKEQISHDHELKQWVELSSNPDIETSEEDECIRRDGEDWDEESESEIREWQRPERSSTAVSSFSCFSYCRRPKKDEKIPDTWPLRLSALVLTNRQFTGFDQDSALKSSINRRIQLYASIATFPATDISVLAAYTPPPHLVPIHDHIIKHYPETLKTSESSLPLAPQTQSTLMNRFSDILYAASSGSMIGASEDFRCTWDLLLHCFTFTEDVALSPNILLNETLKVEETDYSDLETMQPLLDRYRSILLANLDLCRAMWFQIPSGLPEEDEANEVKLECLRINRLVCSMENSELANKVRDAQMP</sequence>
<comment type="caution">
    <text evidence="2">The sequence shown here is derived from an EMBL/GenBank/DDBJ whole genome shotgun (WGS) entry which is preliminary data.</text>
</comment>
<evidence type="ECO:0000256" key="1">
    <source>
        <dbReference type="SAM" id="MobiDB-lite"/>
    </source>
</evidence>
<dbReference type="AlphaFoldDB" id="A0A9P7K5Z4"/>
<accession>A0A9P7K5Z4</accession>
<reference evidence="2" key="1">
    <citation type="submission" date="2021-02" db="EMBL/GenBank/DDBJ databases">
        <authorList>
            <person name="Nieuwenhuis M."/>
            <person name="Van De Peppel L.J.J."/>
        </authorList>
    </citation>
    <scope>NUCLEOTIDE SEQUENCE</scope>
    <source>
        <strain evidence="2">D49</strain>
    </source>
</reference>
<name>A0A9P7K5Z4_9AGAR</name>
<dbReference type="Proteomes" id="UP000717328">
    <property type="component" value="Unassembled WGS sequence"/>
</dbReference>
<evidence type="ECO:0000313" key="2">
    <source>
        <dbReference type="EMBL" id="KAG5636301.1"/>
    </source>
</evidence>
<keyword evidence="3" id="KW-1185">Reference proteome</keyword>
<organism evidence="2 3">
    <name type="scientific">Sphagnurus paluster</name>
    <dbReference type="NCBI Taxonomy" id="117069"/>
    <lineage>
        <taxon>Eukaryota</taxon>
        <taxon>Fungi</taxon>
        <taxon>Dikarya</taxon>
        <taxon>Basidiomycota</taxon>
        <taxon>Agaricomycotina</taxon>
        <taxon>Agaricomycetes</taxon>
        <taxon>Agaricomycetidae</taxon>
        <taxon>Agaricales</taxon>
        <taxon>Tricholomatineae</taxon>
        <taxon>Lyophyllaceae</taxon>
        <taxon>Sphagnurus</taxon>
    </lineage>
</organism>
<feature type="region of interest" description="Disordered" evidence="1">
    <location>
        <begin position="65"/>
        <end position="94"/>
    </location>
</feature>
<proteinExistence type="predicted"/>
<evidence type="ECO:0000313" key="3">
    <source>
        <dbReference type="Proteomes" id="UP000717328"/>
    </source>
</evidence>